<dbReference type="Proteomes" id="UP000266673">
    <property type="component" value="Unassembled WGS sequence"/>
</dbReference>
<dbReference type="Gene3D" id="3.80.10.10">
    <property type="entry name" value="Ribonuclease Inhibitor"/>
    <property type="match status" value="1"/>
</dbReference>
<evidence type="ECO:0000313" key="3">
    <source>
        <dbReference type="Proteomes" id="UP000266673"/>
    </source>
</evidence>
<accession>A0A397VLC7</accession>
<feature type="domain" description="F-box" evidence="1">
    <location>
        <begin position="2"/>
        <end position="45"/>
    </location>
</feature>
<reference evidence="2 3" key="1">
    <citation type="submission" date="2018-06" db="EMBL/GenBank/DDBJ databases">
        <title>Comparative genomics reveals the genomic features of Rhizophagus irregularis, R. cerebriforme, R. diaphanum and Gigaspora rosea, and their symbiotic lifestyle signature.</title>
        <authorList>
            <person name="Morin E."/>
            <person name="San Clemente H."/>
            <person name="Chen E.C.H."/>
            <person name="De La Providencia I."/>
            <person name="Hainaut M."/>
            <person name="Kuo A."/>
            <person name="Kohler A."/>
            <person name="Murat C."/>
            <person name="Tang N."/>
            <person name="Roy S."/>
            <person name="Loubradou J."/>
            <person name="Henrissat B."/>
            <person name="Grigoriev I.V."/>
            <person name="Corradi N."/>
            <person name="Roux C."/>
            <person name="Martin F.M."/>
        </authorList>
    </citation>
    <scope>NUCLEOTIDE SEQUENCE [LARGE SCALE GENOMIC DNA]</scope>
    <source>
        <strain evidence="2 3">DAOM 194757</strain>
    </source>
</reference>
<evidence type="ECO:0000259" key="1">
    <source>
        <dbReference type="Pfam" id="PF12937"/>
    </source>
</evidence>
<dbReference type="SUPFAM" id="SSF52047">
    <property type="entry name" value="RNI-like"/>
    <property type="match status" value="1"/>
</dbReference>
<gene>
    <name evidence="2" type="ORF">C2G38_2173426</name>
</gene>
<keyword evidence="3" id="KW-1185">Reference proteome</keyword>
<name>A0A397VLC7_9GLOM</name>
<dbReference type="EMBL" id="QKWP01000299">
    <property type="protein sequence ID" value="RIB22648.1"/>
    <property type="molecule type" value="Genomic_DNA"/>
</dbReference>
<comment type="caution">
    <text evidence="2">The sequence shown here is derived from an EMBL/GenBank/DDBJ whole genome shotgun (WGS) entry which is preliminary data.</text>
</comment>
<dbReference type="InterPro" id="IPR001810">
    <property type="entry name" value="F-box_dom"/>
</dbReference>
<organism evidence="2 3">
    <name type="scientific">Gigaspora rosea</name>
    <dbReference type="NCBI Taxonomy" id="44941"/>
    <lineage>
        <taxon>Eukaryota</taxon>
        <taxon>Fungi</taxon>
        <taxon>Fungi incertae sedis</taxon>
        <taxon>Mucoromycota</taxon>
        <taxon>Glomeromycotina</taxon>
        <taxon>Glomeromycetes</taxon>
        <taxon>Diversisporales</taxon>
        <taxon>Gigasporaceae</taxon>
        <taxon>Gigaspora</taxon>
    </lineage>
</organism>
<evidence type="ECO:0000313" key="2">
    <source>
        <dbReference type="EMBL" id="RIB22648.1"/>
    </source>
</evidence>
<dbReference type="AlphaFoldDB" id="A0A397VLC7"/>
<sequence>MAQLPADCLNEIFEYLSRDGKSLISCLLVNRLWCEIAVPIIWRNPWRFGKAFVQSVLLCHIASLPEGSMDLLNECRAKLSKERLVAPPLLFDYIRYIRILTPFEIEMISSAMAWTIENDEIHAQYVKILIEQELYKMFINKCPNLKQLQLPEIPIWYFPGANICFDKLQRLDCYHDVPSRSYFELAQVCRNLKRLIVRIFDAQNYGLTSLIQNQHALQHIELTSDDIDIQHIGDALSSQADSLLHVYFHGKLCIPTNSLATLVNLRSLKLNLVEEVKDRKSLESVYFPYLEVFDVDDFFTPFYVYTNLISKAPNLTRIHWGTLTRASIKELKDYIQVISRCPNLNFVTLWYHDSILDLLDQLFLACSRLEGIRFVTDTVVWAEKLFDLLANKAPRSLKILNLGGGEYYDVEYADWEFTNEVLDTFLQTWKLEKRKPLSIYINPESEISYNCIRITDKYIKDGVLKTYKYVDFFDEVECIRESWDAGINYRHN</sequence>
<dbReference type="InterPro" id="IPR032675">
    <property type="entry name" value="LRR_dom_sf"/>
</dbReference>
<dbReference type="Pfam" id="PF12937">
    <property type="entry name" value="F-box-like"/>
    <property type="match status" value="1"/>
</dbReference>
<protein>
    <recommendedName>
        <fullName evidence="1">F-box domain-containing protein</fullName>
    </recommendedName>
</protein>
<dbReference type="InterPro" id="IPR036047">
    <property type="entry name" value="F-box-like_dom_sf"/>
</dbReference>
<dbReference type="CDD" id="cd09917">
    <property type="entry name" value="F-box_SF"/>
    <property type="match status" value="1"/>
</dbReference>
<dbReference type="OrthoDB" id="2318387at2759"/>
<proteinExistence type="predicted"/>
<dbReference type="SUPFAM" id="SSF81383">
    <property type="entry name" value="F-box domain"/>
    <property type="match status" value="1"/>
</dbReference>